<dbReference type="GO" id="GO:0036297">
    <property type="term" value="P:interstrand cross-link repair"/>
    <property type="evidence" value="ECO:0007669"/>
    <property type="project" value="InterPro"/>
</dbReference>
<name>A0A314XTV1_PRUYE</name>
<accession>A0A314XTV1</accession>
<proteinExistence type="predicted"/>
<dbReference type="GO" id="GO:0004842">
    <property type="term" value="F:ubiquitin-protein transferase activity"/>
    <property type="evidence" value="ECO:0007669"/>
    <property type="project" value="InterPro"/>
</dbReference>
<sequence length="415" mass="48547">MLASNFTLPEFLLKQNREVRQRKVERSGEKRRRIGGSETSSLGGIGSAGGSRGSEWNWSEIGGLFCPICLDAWTNDGDHRIWFELNPQFLCPQCNQKYKMKDVRKLFVSQVVSVHEESQRRIRVLKDKCASLEEKVADYSKKEGEWIKQEVEQQLKVQRCIKVKHSDASRENILPAPPFFENNFSWQRWKHAFNSFKAFFDSGMGMLRSTDELLPLRYDFRGYETFRGAQVFPETVKALNKFFDNYGARLGFVLYGMDTTPYSDVTDHRLLCWRDAIRDTILLGLHVDFFLDTLKMRLVHAVFEVRGLLWMVLSACWRKREDHHVTPPSYCMIDPHDLVECNYYIQQLFIWKDPKAVEGFAGPGVRRFVQKQAVWWHFKLHVLTITFTCLVETKQQQSFWGAQFVLTRMCTSVYA</sequence>
<dbReference type="PANTHER" id="PTHR16047:SF13">
    <property type="entry name" value="E3 UBIQUITIN-PROTEIN LIGASE RFWD3"/>
    <property type="match status" value="1"/>
</dbReference>
<evidence type="ECO:0000256" key="1">
    <source>
        <dbReference type="SAM" id="Coils"/>
    </source>
</evidence>
<organism evidence="3 4">
    <name type="scientific">Prunus yedoensis var. nudiflora</name>
    <dbReference type="NCBI Taxonomy" id="2094558"/>
    <lineage>
        <taxon>Eukaryota</taxon>
        <taxon>Viridiplantae</taxon>
        <taxon>Streptophyta</taxon>
        <taxon>Embryophyta</taxon>
        <taxon>Tracheophyta</taxon>
        <taxon>Spermatophyta</taxon>
        <taxon>Magnoliopsida</taxon>
        <taxon>eudicotyledons</taxon>
        <taxon>Gunneridae</taxon>
        <taxon>Pentapetalae</taxon>
        <taxon>rosids</taxon>
        <taxon>fabids</taxon>
        <taxon>Rosales</taxon>
        <taxon>Rosaceae</taxon>
        <taxon>Amygdaloideae</taxon>
        <taxon>Amygdaleae</taxon>
        <taxon>Prunus</taxon>
    </lineage>
</organism>
<dbReference type="GO" id="GO:0005634">
    <property type="term" value="C:nucleus"/>
    <property type="evidence" value="ECO:0007669"/>
    <property type="project" value="InterPro"/>
</dbReference>
<dbReference type="OrthoDB" id="997337at2759"/>
<dbReference type="AlphaFoldDB" id="A0A314XTV1"/>
<keyword evidence="1" id="KW-0175">Coiled coil</keyword>
<evidence type="ECO:0000313" key="4">
    <source>
        <dbReference type="Proteomes" id="UP000250321"/>
    </source>
</evidence>
<evidence type="ECO:0000313" key="3">
    <source>
        <dbReference type="EMBL" id="PQP95958.1"/>
    </source>
</evidence>
<dbReference type="GO" id="GO:0016567">
    <property type="term" value="P:protein ubiquitination"/>
    <property type="evidence" value="ECO:0007669"/>
    <property type="project" value="InterPro"/>
</dbReference>
<protein>
    <submittedName>
        <fullName evidence="3">E3 ubiquitin-protein ligase RFWD3 isoform X1</fullName>
    </submittedName>
</protein>
<dbReference type="Proteomes" id="UP000250321">
    <property type="component" value="Unassembled WGS sequence"/>
</dbReference>
<feature type="coiled-coil region" evidence="1">
    <location>
        <begin position="115"/>
        <end position="142"/>
    </location>
</feature>
<evidence type="ECO:0000256" key="2">
    <source>
        <dbReference type="SAM" id="MobiDB-lite"/>
    </source>
</evidence>
<gene>
    <name evidence="3" type="ORF">Pyn_34118</name>
</gene>
<reference evidence="3 4" key="1">
    <citation type="submission" date="2018-02" db="EMBL/GenBank/DDBJ databases">
        <title>Draft genome of wild Prunus yedoensis var. nudiflora.</title>
        <authorList>
            <person name="Baek S."/>
            <person name="Kim J.-H."/>
            <person name="Choi K."/>
            <person name="Kim G.-B."/>
            <person name="Cho A."/>
            <person name="Jang H."/>
            <person name="Shin C.-H."/>
            <person name="Yu H.-J."/>
            <person name="Mun J.-H."/>
        </authorList>
    </citation>
    <scope>NUCLEOTIDE SEQUENCE [LARGE SCALE GENOMIC DNA]</scope>
    <source>
        <strain evidence="4">cv. Jeju island</strain>
        <tissue evidence="3">Leaf</tissue>
    </source>
</reference>
<dbReference type="STRING" id="2094558.A0A314XTV1"/>
<dbReference type="EMBL" id="PJQY01002159">
    <property type="protein sequence ID" value="PQP95958.1"/>
    <property type="molecule type" value="Genomic_DNA"/>
</dbReference>
<dbReference type="InterPro" id="IPR037381">
    <property type="entry name" value="RFWD3"/>
</dbReference>
<keyword evidence="4" id="KW-1185">Reference proteome</keyword>
<dbReference type="PANTHER" id="PTHR16047">
    <property type="entry name" value="RFWD3 PROTEIN"/>
    <property type="match status" value="1"/>
</dbReference>
<feature type="region of interest" description="Disordered" evidence="2">
    <location>
        <begin position="22"/>
        <end position="49"/>
    </location>
</feature>
<comment type="caution">
    <text evidence="3">The sequence shown here is derived from an EMBL/GenBank/DDBJ whole genome shotgun (WGS) entry which is preliminary data.</text>
</comment>